<dbReference type="PROSITE" id="PS51257">
    <property type="entry name" value="PROKAR_LIPOPROTEIN"/>
    <property type="match status" value="1"/>
</dbReference>
<feature type="compositionally biased region" description="Polar residues" evidence="1">
    <location>
        <begin position="45"/>
        <end position="80"/>
    </location>
</feature>
<dbReference type="AlphaFoldDB" id="A0A2W1JRM4"/>
<proteinExistence type="predicted"/>
<organism evidence="2 3">
    <name type="scientific">Acaryochloris thomasi RCC1774</name>
    <dbReference type="NCBI Taxonomy" id="1764569"/>
    <lineage>
        <taxon>Bacteria</taxon>
        <taxon>Bacillati</taxon>
        <taxon>Cyanobacteriota</taxon>
        <taxon>Cyanophyceae</taxon>
        <taxon>Acaryochloridales</taxon>
        <taxon>Acaryochloridaceae</taxon>
        <taxon>Acaryochloris</taxon>
        <taxon>Acaryochloris thomasi</taxon>
    </lineage>
</organism>
<reference evidence="2 3" key="1">
    <citation type="journal article" date="2018" name="Sci. Rep.">
        <title>A novel species of the marine cyanobacterium Acaryochloris with a unique pigment content and lifestyle.</title>
        <authorList>
            <person name="Partensky F."/>
            <person name="Six C."/>
            <person name="Ratin M."/>
            <person name="Garczarek L."/>
            <person name="Vaulot D."/>
            <person name="Probert I."/>
            <person name="Calteau A."/>
            <person name="Gourvil P."/>
            <person name="Marie D."/>
            <person name="Grebert T."/>
            <person name="Bouchier C."/>
            <person name="Le Panse S."/>
            <person name="Gachenot M."/>
            <person name="Rodriguez F."/>
            <person name="Garrido J.L."/>
        </authorList>
    </citation>
    <scope>NUCLEOTIDE SEQUENCE [LARGE SCALE GENOMIC DNA]</scope>
    <source>
        <strain evidence="2 3">RCC1774</strain>
    </source>
</reference>
<dbReference type="Proteomes" id="UP000248857">
    <property type="component" value="Unassembled WGS sequence"/>
</dbReference>
<gene>
    <name evidence="2" type="ORF">C1752_01582</name>
</gene>
<dbReference type="RefSeq" id="WP_110985556.1">
    <property type="nucleotide sequence ID" value="NZ_CAWNWM010000004.1"/>
</dbReference>
<comment type="caution">
    <text evidence="2">The sequence shown here is derived from an EMBL/GenBank/DDBJ whole genome shotgun (WGS) entry which is preliminary data.</text>
</comment>
<evidence type="ECO:0000313" key="2">
    <source>
        <dbReference type="EMBL" id="PZD73935.1"/>
    </source>
</evidence>
<evidence type="ECO:0008006" key="4">
    <source>
        <dbReference type="Google" id="ProtNLM"/>
    </source>
</evidence>
<evidence type="ECO:0000313" key="3">
    <source>
        <dbReference type="Proteomes" id="UP000248857"/>
    </source>
</evidence>
<keyword evidence="3" id="KW-1185">Reference proteome</keyword>
<protein>
    <recommendedName>
        <fullName evidence="4">Lipoprotein</fullName>
    </recommendedName>
</protein>
<evidence type="ECO:0000256" key="1">
    <source>
        <dbReference type="SAM" id="MobiDB-lite"/>
    </source>
</evidence>
<name>A0A2W1JRM4_9CYAN</name>
<feature type="region of interest" description="Disordered" evidence="1">
    <location>
        <begin position="42"/>
        <end position="110"/>
    </location>
</feature>
<dbReference type="EMBL" id="PQWO01000004">
    <property type="protein sequence ID" value="PZD73935.1"/>
    <property type="molecule type" value="Genomic_DNA"/>
</dbReference>
<sequence>MFLTLYKVLQAGCCGTVAYLILSGCTAKPPYEDVPYTPSGKVNFDSLNSGNQPVTTASPSPALTKQQSAPQSNAPGSTAIGTAADGSDAAPSPPPQADAASEPKSKCTGEQESLLTLNTESYEVTVCDDNGSYRYHGTYLPSGSEAELPALLSDSGYYIKENGYEYWVTPKSIAIYQGKELLQEEFAR</sequence>
<accession>A0A2W1JRM4</accession>